<sequence length="84" mass="9664">MGREKCHDFGFFDKAFFVSFIVEIVFRDGFAGEELVGDWTKATSDDSEPSSSSSSRIWYWLLTIMSAIAEDLFVLLLWKNWGIL</sequence>
<reference evidence="1 2" key="5">
    <citation type="journal article" date="2019" name="Gigascience">
        <title>A chromosome-scale genome assembly of cucumber (Cucumis sativus L.).</title>
        <authorList>
            <person name="Li Q."/>
            <person name="Li H."/>
            <person name="Huang W."/>
            <person name="Xu Y."/>
            <person name="Zhou Q."/>
            <person name="Wang S."/>
            <person name="Ruan J."/>
            <person name="Huang S."/>
            <person name="Zhang Z."/>
        </authorList>
    </citation>
    <scope>NUCLEOTIDE SEQUENCE [LARGE SCALE GENOMIC DNA]</scope>
    <source>
        <strain evidence="2">cv. 9930</strain>
        <tissue evidence="1">Leaf</tissue>
    </source>
</reference>
<name>A0ACB6HBQ3_CUCSA</name>
<accession>A0ACB6HBQ3</accession>
<proteinExistence type="predicted"/>
<evidence type="ECO:0000313" key="1">
    <source>
        <dbReference type="EMBL" id="KAE8637266.1"/>
    </source>
</evidence>
<protein>
    <submittedName>
        <fullName evidence="1">Uncharacterized protein</fullName>
    </submittedName>
</protein>
<organism evidence="1 2">
    <name type="scientific">Cucumis sativus</name>
    <name type="common">Cucumber</name>
    <dbReference type="NCBI Taxonomy" id="3659"/>
    <lineage>
        <taxon>Eukaryota</taxon>
        <taxon>Viridiplantae</taxon>
        <taxon>Streptophyta</taxon>
        <taxon>Embryophyta</taxon>
        <taxon>Tracheophyta</taxon>
        <taxon>Spermatophyta</taxon>
        <taxon>Magnoliopsida</taxon>
        <taxon>eudicotyledons</taxon>
        <taxon>Gunneridae</taxon>
        <taxon>Pentapetalae</taxon>
        <taxon>rosids</taxon>
        <taxon>fabids</taxon>
        <taxon>Cucurbitales</taxon>
        <taxon>Cucurbitaceae</taxon>
        <taxon>Benincaseae</taxon>
        <taxon>Cucumis</taxon>
    </lineage>
</organism>
<dbReference type="Proteomes" id="UP000029981">
    <property type="component" value="Unassembled WGS sequence"/>
</dbReference>
<reference evidence="1 2" key="4">
    <citation type="journal article" date="2011" name="BMC Genomics">
        <title>RNA-Seq improves annotation of protein-coding genes in the cucumber genome.</title>
        <authorList>
            <person name="Li Z."/>
            <person name="Zhang Z."/>
            <person name="Yan P."/>
            <person name="Huang S."/>
            <person name="Fei Z."/>
            <person name="Lin K."/>
        </authorList>
    </citation>
    <scope>NUCLEOTIDE SEQUENCE [LARGE SCALE GENOMIC DNA]</scope>
    <source>
        <strain evidence="2">cv. 9930</strain>
        <tissue evidence="1">Leaf</tissue>
    </source>
</reference>
<gene>
    <name evidence="1" type="ORF">Csa_017682</name>
</gene>
<dbReference type="EMBL" id="ACHR03000060">
    <property type="protein sequence ID" value="KAE8637266.1"/>
    <property type="molecule type" value="Genomic_DNA"/>
</dbReference>
<reference evidence="1 2" key="1">
    <citation type="journal article" date="2009" name="Nat. Genet.">
        <title>The genome of the cucumber, Cucumis sativus L.</title>
        <authorList>
            <person name="Huang S."/>
            <person name="Li R."/>
            <person name="Zhang Z."/>
            <person name="Li L."/>
            <person name="Gu X."/>
            <person name="Fan W."/>
            <person name="Lucas W.J."/>
            <person name="Wang X."/>
            <person name="Xie B."/>
            <person name="Ni P."/>
            <person name="Ren Y."/>
            <person name="Zhu H."/>
            <person name="Li J."/>
            <person name="Lin K."/>
            <person name="Jin W."/>
            <person name="Fei Z."/>
            <person name="Li G."/>
            <person name="Staub J."/>
            <person name="Kilian A."/>
            <person name="van der Vossen E.A."/>
            <person name="Wu Y."/>
            <person name="Guo J."/>
            <person name="He J."/>
            <person name="Jia Z."/>
            <person name="Ren Y."/>
            <person name="Tian G."/>
            <person name="Lu Y."/>
            <person name="Ruan J."/>
            <person name="Qian W."/>
            <person name="Wang M."/>
            <person name="Huang Q."/>
            <person name="Li B."/>
            <person name="Xuan Z."/>
            <person name="Cao J."/>
            <person name="Asan"/>
            <person name="Wu Z."/>
            <person name="Zhang J."/>
            <person name="Cai Q."/>
            <person name="Bai Y."/>
            <person name="Zhao B."/>
            <person name="Han Y."/>
            <person name="Li Y."/>
            <person name="Li X."/>
            <person name="Wang S."/>
            <person name="Shi Q."/>
            <person name="Liu S."/>
            <person name="Cho W.K."/>
            <person name="Kim J.Y."/>
            <person name="Xu Y."/>
            <person name="Heller-Uszynska K."/>
            <person name="Miao H."/>
            <person name="Cheng Z."/>
            <person name="Zhang S."/>
            <person name="Wu J."/>
            <person name="Yang Y."/>
            <person name="Kang H."/>
            <person name="Li M."/>
            <person name="Liang H."/>
            <person name="Ren X."/>
            <person name="Shi Z."/>
            <person name="Wen M."/>
            <person name="Jian M."/>
            <person name="Yang H."/>
            <person name="Zhang G."/>
            <person name="Yang Z."/>
            <person name="Chen R."/>
            <person name="Liu S."/>
            <person name="Li J."/>
            <person name="Ma L."/>
            <person name="Liu H."/>
            <person name="Zhou Y."/>
            <person name="Zhao J."/>
            <person name="Fang X."/>
            <person name="Li G."/>
            <person name="Fang L."/>
            <person name="Li Y."/>
            <person name="Liu D."/>
            <person name="Zheng H."/>
            <person name="Zhang Y."/>
            <person name="Qin N."/>
            <person name="Li Z."/>
            <person name="Yang G."/>
            <person name="Yang S."/>
            <person name="Bolund L."/>
            <person name="Kristiansen K."/>
            <person name="Zheng H."/>
            <person name="Li S."/>
            <person name="Zhang X."/>
            <person name="Yang H."/>
            <person name="Wang J."/>
            <person name="Sun R."/>
            <person name="Zhang B."/>
            <person name="Jiang S."/>
            <person name="Wang J."/>
            <person name="Du Y."/>
            <person name="Li S."/>
        </authorList>
    </citation>
    <scope>NUCLEOTIDE SEQUENCE [LARGE SCALE GENOMIC DNA]</scope>
    <source>
        <strain evidence="2">cv. 9930</strain>
        <tissue evidence="1">Leaf</tissue>
    </source>
</reference>
<reference evidence="1 2" key="3">
    <citation type="journal article" date="2010" name="BMC Genomics">
        <title>Transcriptome sequencing and comparative analysis of cucumber flowers with different sex types.</title>
        <authorList>
            <person name="Guo S."/>
            <person name="Zheng Y."/>
            <person name="Joung J.G."/>
            <person name="Liu S."/>
            <person name="Zhang Z."/>
            <person name="Crasta O.R."/>
            <person name="Sobral B.W."/>
            <person name="Xu Y."/>
            <person name="Huang S."/>
            <person name="Fei Z."/>
        </authorList>
    </citation>
    <scope>NUCLEOTIDE SEQUENCE [LARGE SCALE GENOMIC DNA]</scope>
    <source>
        <strain evidence="2">cv. 9930</strain>
        <tissue evidence="1">Leaf</tissue>
    </source>
</reference>
<comment type="caution">
    <text evidence="1">The sequence shown here is derived from an EMBL/GenBank/DDBJ whole genome shotgun (WGS) entry which is preliminary data.</text>
</comment>
<evidence type="ECO:0000313" key="2">
    <source>
        <dbReference type="Proteomes" id="UP000029981"/>
    </source>
</evidence>
<feature type="non-terminal residue" evidence="1">
    <location>
        <position position="84"/>
    </location>
</feature>
<reference evidence="1 2" key="2">
    <citation type="journal article" date="2009" name="PLoS ONE">
        <title>An integrated genetic and cytogenetic map of the cucumber genome.</title>
        <authorList>
            <person name="Ren Y."/>
            <person name="Zhang Z."/>
            <person name="Liu J."/>
            <person name="Staub J.E."/>
            <person name="Han Y."/>
            <person name="Cheng Z."/>
            <person name="Li X."/>
            <person name="Lu J."/>
            <person name="Miao H."/>
            <person name="Kang H."/>
            <person name="Xie B."/>
            <person name="Gu X."/>
            <person name="Wang X."/>
            <person name="Du Y."/>
            <person name="Jin W."/>
            <person name="Huang S."/>
        </authorList>
    </citation>
    <scope>NUCLEOTIDE SEQUENCE [LARGE SCALE GENOMIC DNA]</scope>
    <source>
        <strain evidence="2">cv. 9930</strain>
        <tissue evidence="1">Leaf</tissue>
    </source>
</reference>
<keyword evidence="2" id="KW-1185">Reference proteome</keyword>